<organism evidence="1 2">
    <name type="scientific">Oryzias sinensis</name>
    <name type="common">Chinese medaka</name>
    <dbReference type="NCBI Taxonomy" id="183150"/>
    <lineage>
        <taxon>Eukaryota</taxon>
        <taxon>Metazoa</taxon>
        <taxon>Chordata</taxon>
        <taxon>Craniata</taxon>
        <taxon>Vertebrata</taxon>
        <taxon>Euteleostomi</taxon>
        <taxon>Actinopterygii</taxon>
        <taxon>Neopterygii</taxon>
        <taxon>Teleostei</taxon>
        <taxon>Neoteleostei</taxon>
        <taxon>Acanthomorphata</taxon>
        <taxon>Ovalentaria</taxon>
        <taxon>Atherinomorphae</taxon>
        <taxon>Beloniformes</taxon>
        <taxon>Adrianichthyidae</taxon>
        <taxon>Oryziinae</taxon>
        <taxon>Oryzias</taxon>
    </lineage>
</organism>
<reference evidence="1" key="2">
    <citation type="submission" date="2025-09" db="UniProtKB">
        <authorList>
            <consortium name="Ensembl"/>
        </authorList>
    </citation>
    <scope>IDENTIFICATION</scope>
</reference>
<accession>A0A8C8DKK7</accession>
<evidence type="ECO:0000313" key="2">
    <source>
        <dbReference type="Proteomes" id="UP000694383"/>
    </source>
</evidence>
<proteinExistence type="predicted"/>
<evidence type="ECO:0000313" key="1">
    <source>
        <dbReference type="Ensembl" id="ENSOSIP00000011900.1"/>
    </source>
</evidence>
<dbReference type="Ensembl" id="ENSOSIT00000012622.1">
    <property type="protein sequence ID" value="ENSOSIP00000011900.1"/>
    <property type="gene ID" value="ENSOSIG00000007058.1"/>
</dbReference>
<sequence>MSRLGRGGRADSLAGFRPRIIDEEEVPAGLLKAARKSGQLNLSGRAGDAVLGVIGSISLPPNTTG</sequence>
<name>A0A8C8DKK7_9TELE</name>
<dbReference type="Proteomes" id="UP000694383">
    <property type="component" value="Unplaced"/>
</dbReference>
<keyword evidence="2" id="KW-1185">Reference proteome</keyword>
<reference evidence="1" key="1">
    <citation type="submission" date="2025-08" db="UniProtKB">
        <authorList>
            <consortium name="Ensembl"/>
        </authorList>
    </citation>
    <scope>IDENTIFICATION</scope>
</reference>
<dbReference type="AlphaFoldDB" id="A0A8C8DKK7"/>
<protein>
    <submittedName>
        <fullName evidence="1">Uncharacterized protein</fullName>
    </submittedName>
</protein>